<gene>
    <name evidence="2" type="ORF">HPTL_0728</name>
</gene>
<keyword evidence="1" id="KW-0472">Membrane</keyword>
<dbReference type="Gene3D" id="1.20.1640.10">
    <property type="entry name" value="Multidrug efflux transporter AcrB transmembrane domain"/>
    <property type="match status" value="2"/>
</dbReference>
<feature type="transmembrane region" description="Helical" evidence="1">
    <location>
        <begin position="392"/>
        <end position="414"/>
    </location>
</feature>
<feature type="transmembrane region" description="Helical" evidence="1">
    <location>
        <begin position="912"/>
        <end position="931"/>
    </location>
</feature>
<dbReference type="GO" id="GO:0005886">
    <property type="term" value="C:plasma membrane"/>
    <property type="evidence" value="ECO:0007669"/>
    <property type="project" value="TreeGrafter"/>
</dbReference>
<keyword evidence="3" id="KW-1185">Reference proteome</keyword>
<dbReference type="AlphaFoldDB" id="A0A2Z6DWZ4"/>
<dbReference type="PRINTS" id="PR00702">
    <property type="entry name" value="ACRIFLAVINRP"/>
</dbReference>
<feature type="transmembrane region" description="Helical" evidence="1">
    <location>
        <begin position="366"/>
        <end position="386"/>
    </location>
</feature>
<accession>A0A2Z6DWZ4</accession>
<dbReference type="Proteomes" id="UP000262004">
    <property type="component" value="Chromosome"/>
</dbReference>
<dbReference type="OrthoDB" id="9757940at2"/>
<evidence type="ECO:0000313" key="3">
    <source>
        <dbReference type="Proteomes" id="UP000262004"/>
    </source>
</evidence>
<feature type="transmembrane region" description="Helical" evidence="1">
    <location>
        <begin position="529"/>
        <end position="548"/>
    </location>
</feature>
<protein>
    <submittedName>
        <fullName evidence="2">AcrB/AcrD/AcrF family protein</fullName>
    </submittedName>
</protein>
<dbReference type="SUPFAM" id="SSF82714">
    <property type="entry name" value="Multidrug efflux transporter AcrB TolC docking domain, DN and DC subdomains"/>
    <property type="match status" value="2"/>
</dbReference>
<feature type="transmembrane region" description="Helical" evidence="1">
    <location>
        <begin position="984"/>
        <end position="1011"/>
    </location>
</feature>
<keyword evidence="1" id="KW-0812">Transmembrane</keyword>
<dbReference type="KEGG" id="htl:HPTL_0728"/>
<evidence type="ECO:0000256" key="1">
    <source>
        <dbReference type="SAM" id="Phobius"/>
    </source>
</evidence>
<dbReference type="Gene3D" id="3.30.70.1430">
    <property type="entry name" value="Multidrug efflux transporter AcrB pore domain"/>
    <property type="match status" value="2"/>
</dbReference>
<dbReference type="GO" id="GO:0042910">
    <property type="term" value="F:xenobiotic transmembrane transporter activity"/>
    <property type="evidence" value="ECO:0007669"/>
    <property type="project" value="TreeGrafter"/>
</dbReference>
<evidence type="ECO:0000313" key="2">
    <source>
        <dbReference type="EMBL" id="BBD76996.1"/>
    </source>
</evidence>
<feature type="transmembrane region" description="Helical" evidence="1">
    <location>
        <begin position="962"/>
        <end position="978"/>
    </location>
</feature>
<dbReference type="SUPFAM" id="SSF82866">
    <property type="entry name" value="Multidrug efflux transporter AcrB transmembrane domain"/>
    <property type="match status" value="2"/>
</dbReference>
<keyword evidence="1" id="KW-1133">Transmembrane helix</keyword>
<feature type="transmembrane region" description="Helical" evidence="1">
    <location>
        <begin position="342"/>
        <end position="359"/>
    </location>
</feature>
<dbReference type="RefSeq" id="WP_119334781.1">
    <property type="nucleotide sequence ID" value="NZ_AP018558.1"/>
</dbReference>
<dbReference type="Gene3D" id="3.30.70.1320">
    <property type="entry name" value="Multidrug efflux transporter AcrB pore domain like"/>
    <property type="match status" value="1"/>
</dbReference>
<dbReference type="PANTHER" id="PTHR32063">
    <property type="match status" value="1"/>
</dbReference>
<reference evidence="2 3" key="1">
    <citation type="submission" date="2018-04" db="EMBL/GenBank/DDBJ databases">
        <title>Complete genome sequence of Hydrogenophilus thermoluteolus TH-1.</title>
        <authorList>
            <person name="Arai H."/>
        </authorList>
    </citation>
    <scope>NUCLEOTIDE SEQUENCE [LARGE SCALE GENOMIC DNA]</scope>
    <source>
        <strain evidence="2 3">TH-1</strain>
    </source>
</reference>
<feature type="transmembrane region" description="Helical" evidence="1">
    <location>
        <begin position="887"/>
        <end position="906"/>
    </location>
</feature>
<dbReference type="InterPro" id="IPR001036">
    <property type="entry name" value="Acrflvin-R"/>
</dbReference>
<feature type="transmembrane region" description="Helical" evidence="1">
    <location>
        <begin position="466"/>
        <end position="490"/>
    </location>
</feature>
<dbReference type="PANTHER" id="PTHR32063:SF18">
    <property type="entry name" value="CATION EFFLUX SYSTEM PROTEIN"/>
    <property type="match status" value="1"/>
</dbReference>
<dbReference type="InterPro" id="IPR027463">
    <property type="entry name" value="AcrB_DN_DC_subdom"/>
</dbReference>
<dbReference type="Gene3D" id="3.30.2090.10">
    <property type="entry name" value="Multidrug efflux transporter AcrB TolC docking domain, DN and DC subdomains"/>
    <property type="match status" value="2"/>
</dbReference>
<proteinExistence type="predicted"/>
<dbReference type="EMBL" id="AP018558">
    <property type="protein sequence ID" value="BBD76996.1"/>
    <property type="molecule type" value="Genomic_DNA"/>
</dbReference>
<sequence>MAFPNLSSLAVRERAVTLFFLILALAGGAFAFLQLGRAEDPAFTVRVLMVSAVWPGASAEAVEAQITKRLEKRLQEVPNLYRLDATVRPGRTDIKVEFHDYVPERELPQLFYEVRKRMWDETRSMPAGAIGPIVNDDFSDVYFALLALTGPTKTHRELVEIGEEIRDRLQRLPGVHKAQLLGERPQTVYLEFDWPRLQRLGVSPLQVMQAIQAYNEMAPAGFVETDAARLYVRLPAADLAELDRLEALPLRIGSRVVPLGEVARVHLQEEDPPSYLVRSRGDDALLLGVVMQRGENGLALGKRLESFLADAQKRLPAGVHLEVLTNQAEAISAAVDRFQVKFFMAVAVVTVVTLLALGWRAGVVTAIAIPLTLSIVFLIMLARGISLDRVSLGALILALGLLVDDAIIVIEMMVVKLEEGWDRAHAATHAWHATAAPMLFGTLVTAAGFLPIGFAKSGVGEYAGNIFWVLAYALVVSWFVAVLFTPYLGFKLLPHYRKIEGGIDAIYGTPAYQRLRWLISACVRYRKSVVAVTLALLVAAGVGMAKAVPKQFFPSSDRPEVLIDIQMPAGTSIATTDALTRRIEAMLAPMPEVKSMMAHVGRGAPRFFISASPEPPDTAFAKIVAVTHDVAARERVIAAVQQAVDRGEFAEGRVRVHRLLYGPPVAWPIEFRVMGPDLNEVRRIAHEVRAVMAQHTNVVDPHLNYDERTPVLQLTFLPERLASYGLTPLEVKQQLQFALTGVPVTELRRGDRTVALIARGADAWLRDPAALATVEVRNAAGARIPLQSVAKIVVAYEDQVIKRYNRERYIAVQSEVEGAQPPDVTKALWQALEPLRATLPPGYHLEVGGTVEASGKADASIQKLQPIMVAVTLIFIMLQMREFAGTFMTVATAPLGLIGATVALLLTQRPFGFVALLGLIGLGGILMRNTLILTQQVRDFQEQGWSPAEAVIEAAVRRARPVVLTALAAALAFLPLATDTFWGPLAIVLIGGVVVGTAITLLFVPALYAIWYRLPKTVGV</sequence>
<organism evidence="2 3">
    <name type="scientific">Hydrogenophilus thermoluteolus</name>
    <name type="common">Pseudomonas hydrogenothermophila</name>
    <dbReference type="NCBI Taxonomy" id="297"/>
    <lineage>
        <taxon>Bacteria</taxon>
        <taxon>Pseudomonadati</taxon>
        <taxon>Pseudomonadota</taxon>
        <taxon>Hydrogenophilia</taxon>
        <taxon>Hydrogenophilales</taxon>
        <taxon>Hydrogenophilaceae</taxon>
        <taxon>Hydrogenophilus</taxon>
    </lineage>
</organism>
<feature type="transmembrane region" description="Helical" evidence="1">
    <location>
        <begin position="435"/>
        <end position="454"/>
    </location>
</feature>
<dbReference type="Gene3D" id="3.30.70.1440">
    <property type="entry name" value="Multidrug efflux transporter AcrB pore domain"/>
    <property type="match status" value="1"/>
</dbReference>
<dbReference type="Pfam" id="PF00873">
    <property type="entry name" value="ACR_tran"/>
    <property type="match status" value="1"/>
</dbReference>
<name>A0A2Z6DWZ4_HYDTE</name>
<dbReference type="SUPFAM" id="SSF82693">
    <property type="entry name" value="Multidrug efflux transporter AcrB pore domain, PN1, PN2, PC1 and PC2 subdomains"/>
    <property type="match status" value="3"/>
</dbReference>